<evidence type="ECO:0000313" key="1">
    <source>
        <dbReference type="EMBL" id="PJE73733.1"/>
    </source>
</evidence>
<dbReference type="EMBL" id="PFER01000016">
    <property type="protein sequence ID" value="PJE73733.1"/>
    <property type="molecule type" value="Genomic_DNA"/>
</dbReference>
<comment type="caution">
    <text evidence="1">The sequence shown here is derived from an EMBL/GenBank/DDBJ whole genome shotgun (WGS) entry which is preliminary data.</text>
</comment>
<protein>
    <submittedName>
        <fullName evidence="1">Uncharacterized protein</fullName>
    </submittedName>
</protein>
<dbReference type="AlphaFoldDB" id="A0A2M8LAS9"/>
<gene>
    <name evidence="1" type="ORF">COV02_01020</name>
</gene>
<dbReference type="Proteomes" id="UP000230959">
    <property type="component" value="Unassembled WGS sequence"/>
</dbReference>
<evidence type="ECO:0000313" key="2">
    <source>
        <dbReference type="Proteomes" id="UP000230959"/>
    </source>
</evidence>
<sequence>MIMSNIITERQLKTIIKEGVKEAFRFEFMKLLVKAVPLVSKQEQKEIERLYKKPTRDTVRTKTLTV</sequence>
<accession>A0A2M8LAS9</accession>
<organism evidence="1 2">
    <name type="scientific">Candidatus Terrybacteria bacterium CG10_big_fil_rev_8_21_14_0_10_41_10</name>
    <dbReference type="NCBI Taxonomy" id="1975026"/>
    <lineage>
        <taxon>Bacteria</taxon>
        <taxon>Candidatus Terryibacteriota</taxon>
    </lineage>
</organism>
<reference evidence="2" key="1">
    <citation type="submission" date="2017-09" db="EMBL/GenBank/DDBJ databases">
        <title>Depth-based differentiation of microbial function through sediment-hosted aquifers and enrichment of novel symbionts in the deep terrestrial subsurface.</title>
        <authorList>
            <person name="Probst A.J."/>
            <person name="Ladd B."/>
            <person name="Jarett J.K."/>
            <person name="Geller-Mcgrath D.E."/>
            <person name="Sieber C.M.K."/>
            <person name="Emerson J.B."/>
            <person name="Anantharaman K."/>
            <person name="Thomas B.C."/>
            <person name="Malmstrom R."/>
            <person name="Stieglmeier M."/>
            <person name="Klingl A."/>
            <person name="Woyke T."/>
            <person name="Ryan C.M."/>
            <person name="Banfield J.F."/>
        </authorList>
    </citation>
    <scope>NUCLEOTIDE SEQUENCE [LARGE SCALE GENOMIC DNA]</scope>
</reference>
<proteinExistence type="predicted"/>
<name>A0A2M8LAS9_9BACT</name>